<dbReference type="InterPro" id="IPR007278">
    <property type="entry name" value="DUF397"/>
</dbReference>
<organism evidence="2 3">
    <name type="scientific">Luedemannella flava</name>
    <dbReference type="NCBI Taxonomy" id="349316"/>
    <lineage>
        <taxon>Bacteria</taxon>
        <taxon>Bacillati</taxon>
        <taxon>Actinomycetota</taxon>
        <taxon>Actinomycetes</taxon>
        <taxon>Micromonosporales</taxon>
        <taxon>Micromonosporaceae</taxon>
        <taxon>Luedemannella</taxon>
    </lineage>
</organism>
<reference evidence="3" key="1">
    <citation type="journal article" date="2019" name="Int. J. Syst. Evol. Microbiol.">
        <title>The Global Catalogue of Microorganisms (GCM) 10K type strain sequencing project: providing services to taxonomists for standard genome sequencing and annotation.</title>
        <authorList>
            <consortium name="The Broad Institute Genomics Platform"/>
            <consortium name="The Broad Institute Genome Sequencing Center for Infectious Disease"/>
            <person name="Wu L."/>
            <person name="Ma J."/>
        </authorList>
    </citation>
    <scope>NUCLEOTIDE SEQUENCE [LARGE SCALE GENOMIC DNA]</scope>
    <source>
        <strain evidence="3">JCM 13250</strain>
    </source>
</reference>
<evidence type="ECO:0000259" key="1">
    <source>
        <dbReference type="Pfam" id="PF04149"/>
    </source>
</evidence>
<proteinExistence type="predicted"/>
<dbReference type="Pfam" id="PF04149">
    <property type="entry name" value="DUF397"/>
    <property type="match status" value="1"/>
</dbReference>
<dbReference type="Proteomes" id="UP001500218">
    <property type="component" value="Unassembled WGS sequence"/>
</dbReference>
<accession>A0ABP4XW35</accession>
<name>A0ABP4XW35_9ACTN</name>
<keyword evidence="3" id="KW-1185">Reference proteome</keyword>
<comment type="caution">
    <text evidence="2">The sequence shown here is derived from an EMBL/GenBank/DDBJ whole genome shotgun (WGS) entry which is preliminary data.</text>
</comment>
<dbReference type="EMBL" id="BAAALT010000039">
    <property type="protein sequence ID" value="GAA1795170.1"/>
    <property type="molecule type" value="Genomic_DNA"/>
</dbReference>
<dbReference type="RefSeq" id="WP_344127933.1">
    <property type="nucleotide sequence ID" value="NZ_BAAALT010000039.1"/>
</dbReference>
<sequence length="71" mass="7878">MQYPRFNPPPVELFTEWRDNTGEGSCVQIAHGPEGWVGVRDSKDQGTGPVLRFTPQEWTAFKDGLASGKLS</sequence>
<evidence type="ECO:0000313" key="2">
    <source>
        <dbReference type="EMBL" id="GAA1795170.1"/>
    </source>
</evidence>
<gene>
    <name evidence="2" type="ORF">GCM10009682_16130</name>
</gene>
<protein>
    <recommendedName>
        <fullName evidence="1">DUF397 domain-containing protein</fullName>
    </recommendedName>
</protein>
<feature type="domain" description="DUF397" evidence="1">
    <location>
        <begin position="21"/>
        <end position="65"/>
    </location>
</feature>
<evidence type="ECO:0000313" key="3">
    <source>
        <dbReference type="Proteomes" id="UP001500218"/>
    </source>
</evidence>